<dbReference type="GO" id="GO:0004521">
    <property type="term" value="F:RNA endonuclease activity"/>
    <property type="evidence" value="ECO:0007669"/>
    <property type="project" value="InterPro"/>
</dbReference>
<dbReference type="PANTHER" id="PTHR30636">
    <property type="entry name" value="UPF0701 PROTEIN YICC"/>
    <property type="match status" value="1"/>
</dbReference>
<feature type="non-terminal residue" evidence="2">
    <location>
        <position position="111"/>
    </location>
</feature>
<dbReference type="AlphaFoldDB" id="X1F2L0"/>
<evidence type="ECO:0000259" key="1">
    <source>
        <dbReference type="Pfam" id="PF03755"/>
    </source>
</evidence>
<sequence>LRLAEELKENYKVTGTININTLLAIPGLIKFSQTKKESKDVYNAFKPVLKKALDTFVQMKKREGEHIAKEVKKSIDKIEKSIRTLDALIPKRNKHQKNHLLNLLKDYTKNL</sequence>
<reference evidence="2" key="1">
    <citation type="journal article" date="2014" name="Front. Microbiol.">
        <title>High frequency of phylogenetically diverse reductive dehalogenase-homologous genes in deep subseafloor sedimentary metagenomes.</title>
        <authorList>
            <person name="Kawai M."/>
            <person name="Futagami T."/>
            <person name="Toyoda A."/>
            <person name="Takaki Y."/>
            <person name="Nishi S."/>
            <person name="Hori S."/>
            <person name="Arai W."/>
            <person name="Tsubouchi T."/>
            <person name="Morono Y."/>
            <person name="Uchiyama I."/>
            <person name="Ito T."/>
            <person name="Fujiyama A."/>
            <person name="Inagaki F."/>
            <person name="Takami H."/>
        </authorList>
    </citation>
    <scope>NUCLEOTIDE SEQUENCE</scope>
    <source>
        <strain evidence="2">Expedition CK06-06</strain>
    </source>
</reference>
<proteinExistence type="predicted"/>
<comment type="caution">
    <text evidence="2">The sequence shown here is derived from an EMBL/GenBank/DDBJ whole genome shotgun (WGS) entry which is preliminary data.</text>
</comment>
<dbReference type="InterPro" id="IPR005229">
    <property type="entry name" value="YicC/YloC-like"/>
</dbReference>
<protein>
    <recommendedName>
        <fullName evidence="1">Endoribonuclease YicC-like N-terminal domain-containing protein</fullName>
    </recommendedName>
</protein>
<evidence type="ECO:0000313" key="2">
    <source>
        <dbReference type="EMBL" id="GAH23609.1"/>
    </source>
</evidence>
<gene>
    <name evidence="2" type="ORF">S01H4_65200</name>
</gene>
<dbReference type="InterPro" id="IPR013527">
    <property type="entry name" value="YicC-like_N"/>
</dbReference>
<name>X1F2L0_9ZZZZ</name>
<feature type="domain" description="Endoribonuclease YicC-like N-terminal" evidence="1">
    <location>
        <begin position="3"/>
        <end position="68"/>
    </location>
</feature>
<dbReference type="Pfam" id="PF03755">
    <property type="entry name" value="YicC-like_N"/>
    <property type="match status" value="1"/>
</dbReference>
<dbReference type="EMBL" id="BART01039810">
    <property type="protein sequence ID" value="GAH23609.1"/>
    <property type="molecule type" value="Genomic_DNA"/>
</dbReference>
<dbReference type="PANTHER" id="PTHR30636:SF3">
    <property type="entry name" value="UPF0701 PROTEIN YICC"/>
    <property type="match status" value="1"/>
</dbReference>
<organism evidence="2">
    <name type="scientific">marine sediment metagenome</name>
    <dbReference type="NCBI Taxonomy" id="412755"/>
    <lineage>
        <taxon>unclassified sequences</taxon>
        <taxon>metagenomes</taxon>
        <taxon>ecological metagenomes</taxon>
    </lineage>
</organism>
<feature type="non-terminal residue" evidence="2">
    <location>
        <position position="1"/>
    </location>
</feature>
<accession>X1F2L0</accession>